<accession>A0A835T1V0</accession>
<dbReference type="PANTHER" id="PTHR44329">
    <property type="entry name" value="SERINE/THREONINE-PROTEIN KINASE TNNI3K-RELATED"/>
    <property type="match status" value="1"/>
</dbReference>
<dbReference type="OrthoDB" id="310217at2759"/>
<comment type="caution">
    <text evidence="4">The sequence shown here is derived from an EMBL/GenBank/DDBJ whole genome shotgun (WGS) entry which is preliminary data.</text>
</comment>
<feature type="compositionally biased region" description="Low complexity" evidence="1">
    <location>
        <begin position="707"/>
        <end position="716"/>
    </location>
</feature>
<dbReference type="GO" id="GO:0004674">
    <property type="term" value="F:protein serine/threonine kinase activity"/>
    <property type="evidence" value="ECO:0007669"/>
    <property type="project" value="TreeGrafter"/>
</dbReference>
<dbReference type="PANTHER" id="PTHR44329:SF214">
    <property type="entry name" value="PROTEIN KINASE DOMAIN-CONTAINING PROTEIN"/>
    <property type="match status" value="1"/>
</dbReference>
<dbReference type="GO" id="GO:0005524">
    <property type="term" value="F:ATP binding"/>
    <property type="evidence" value="ECO:0007669"/>
    <property type="project" value="InterPro"/>
</dbReference>
<dbReference type="InterPro" id="IPR011009">
    <property type="entry name" value="Kinase-like_dom_sf"/>
</dbReference>
<evidence type="ECO:0000259" key="3">
    <source>
        <dbReference type="PROSITE" id="PS50011"/>
    </source>
</evidence>
<feature type="domain" description="Protein kinase" evidence="3">
    <location>
        <begin position="944"/>
        <end position="1292"/>
    </location>
</feature>
<dbReference type="Pfam" id="PF07714">
    <property type="entry name" value="PK_Tyr_Ser-Thr"/>
    <property type="match status" value="1"/>
</dbReference>
<feature type="region of interest" description="Disordered" evidence="1">
    <location>
        <begin position="701"/>
        <end position="759"/>
    </location>
</feature>
<dbReference type="PROSITE" id="PS00109">
    <property type="entry name" value="PROTEIN_KINASE_TYR"/>
    <property type="match status" value="1"/>
</dbReference>
<dbReference type="PROSITE" id="PS50011">
    <property type="entry name" value="PROTEIN_KINASE_DOM"/>
    <property type="match status" value="1"/>
</dbReference>
<evidence type="ECO:0000256" key="1">
    <source>
        <dbReference type="SAM" id="MobiDB-lite"/>
    </source>
</evidence>
<dbReference type="EMBL" id="JAEHOC010000014">
    <property type="protein sequence ID" value="KAG2435796.1"/>
    <property type="molecule type" value="Genomic_DNA"/>
</dbReference>
<dbReference type="InterPro" id="IPR051681">
    <property type="entry name" value="Ser/Thr_Kinases-Pseudokinases"/>
</dbReference>
<dbReference type="InterPro" id="IPR001245">
    <property type="entry name" value="Ser-Thr/Tyr_kinase_cat_dom"/>
</dbReference>
<dbReference type="InterPro" id="IPR000719">
    <property type="entry name" value="Prot_kinase_dom"/>
</dbReference>
<feature type="compositionally biased region" description="Low complexity" evidence="1">
    <location>
        <begin position="785"/>
        <end position="803"/>
    </location>
</feature>
<gene>
    <name evidence="4" type="ORF">HXX76_006992</name>
</gene>
<feature type="region of interest" description="Disordered" evidence="1">
    <location>
        <begin position="856"/>
        <end position="895"/>
    </location>
</feature>
<evidence type="ECO:0000313" key="5">
    <source>
        <dbReference type="Proteomes" id="UP000650467"/>
    </source>
</evidence>
<proteinExistence type="predicted"/>
<keyword evidence="2" id="KW-0812">Transmembrane</keyword>
<dbReference type="InterPro" id="IPR008266">
    <property type="entry name" value="Tyr_kinase_AS"/>
</dbReference>
<feature type="compositionally biased region" description="Low complexity" evidence="1">
    <location>
        <begin position="867"/>
        <end position="895"/>
    </location>
</feature>
<evidence type="ECO:0000313" key="4">
    <source>
        <dbReference type="EMBL" id="KAG2435796.1"/>
    </source>
</evidence>
<dbReference type="Gene3D" id="1.10.510.10">
    <property type="entry name" value="Transferase(Phosphotransferase) domain 1"/>
    <property type="match status" value="1"/>
</dbReference>
<dbReference type="Gene3D" id="3.30.200.20">
    <property type="entry name" value="Phosphorylase Kinase, domain 1"/>
    <property type="match status" value="1"/>
</dbReference>
<organism evidence="4 5">
    <name type="scientific">Chlamydomonas incerta</name>
    <dbReference type="NCBI Taxonomy" id="51695"/>
    <lineage>
        <taxon>Eukaryota</taxon>
        <taxon>Viridiplantae</taxon>
        <taxon>Chlorophyta</taxon>
        <taxon>core chlorophytes</taxon>
        <taxon>Chlorophyceae</taxon>
        <taxon>CS clade</taxon>
        <taxon>Chlamydomonadales</taxon>
        <taxon>Chlamydomonadaceae</taxon>
        <taxon>Chlamydomonas</taxon>
    </lineage>
</organism>
<feature type="region of interest" description="Disordered" evidence="1">
    <location>
        <begin position="785"/>
        <end position="806"/>
    </location>
</feature>
<keyword evidence="2" id="KW-1133">Transmembrane helix</keyword>
<reference evidence="4" key="1">
    <citation type="journal article" date="2020" name="bioRxiv">
        <title>Comparative genomics of Chlamydomonas.</title>
        <authorList>
            <person name="Craig R.J."/>
            <person name="Hasan A.R."/>
            <person name="Ness R.W."/>
            <person name="Keightley P.D."/>
        </authorList>
    </citation>
    <scope>NUCLEOTIDE SEQUENCE</scope>
    <source>
        <strain evidence="4">SAG 7.73</strain>
    </source>
</reference>
<protein>
    <recommendedName>
        <fullName evidence="3">Protein kinase domain-containing protein</fullName>
    </recommendedName>
</protein>
<feature type="transmembrane region" description="Helical" evidence="2">
    <location>
        <begin position="513"/>
        <end position="537"/>
    </location>
</feature>
<name>A0A835T1V0_CHLIN</name>
<keyword evidence="2" id="KW-0472">Membrane</keyword>
<keyword evidence="5" id="KW-1185">Reference proteome</keyword>
<sequence length="1296" mass="136109">MRDVEFHISCDALLQWQTFLCGARLPGLTTVAGSSAVIEQWSYNGALLERVTLSCDPDDAVFVPACDLRTVKDASAILRAVQSLQDPDLPLVLTLVNDLDFGTSEWPDDGVRITANVTLSALLGSNVVISFGLKTVLFQVDSRTSATAFMALRGCVLLDLPLSYLPLDHPRRAFGILSTGLWPVYREQVSMGLYNCTLVLTKDEFTFWSFWLSILISPIPAVRGLADWSHATGVQLEPSGTDFIQLASYYGRYTTLVDVRYEISGDDLQTAQRNNILQITGNAQVPPTVVFQVRDSDDLLTAVTQASPTSAKQYGQYIILVENITMANATDWPAGGVPVRYPTIITTWPSSYALFDTQGAVDSFNMLSTASIKNTVLMNLAYGPEGGDFSNMVSGMWMFNVSDWRTVDAQRLSLENVALVVSQQEVDLYWAATLGQVGPNPWISAYKINTYDSGKRTWIYFSSLSTLRFTAQNVNITSSVPKAFDMIPITLPSGGSAPPLPSAPSGNSDRRDVLLFALLAITLPSALGAAIVTYIVVRRRRLSAMCSRAAAKAGGKDLDEADWEGNLESGAAEGGDRGRRQEPTCCLYLPLRRSKYVNPLYAEPGEAPPEVLLTDVLGPTARGRGALQDAAGGAAGALPGMETPAALLSTETASATDMSTAALSPFMAQGSGGVDVGPRMPSSEGVALVVEEEQPDTRAAAGIGHGADASTAAAEASLPQSEQEDGGAAVSGSPGHERQSREQPARARRLRAPVGMDPSSSGLRLAVAACAAAAGASFGRSAADSAARSPAAGPSASSGLQGSDAPEAHTKLRRIEDALGGLVSLSTASPSAATATASRLLLSASVSEEHQHLDVERLVSSNGASTSRARAAPGADGAATSAASSGSQQRQPSGALQALASGGLPSVAQVAQRAGSGGAASQDPRLLEMQRLDRVQREIGDRHLEVHHSLGWGGCGVVYRGTWKGLPVAVKTVLVQGDSPQSRQFLMEAAISASLQHANIVTTYLYELRPLDEVDGGLGNLDLRLPAPDSADASTTRSGISAVASGAGGTASGGLGAVRGGRMSCWKLYIVQEFCELGTLKAAVDQGYFKGTRGGLPNMPFLLAIALDLALGLQHVHSKGVVHGDVTASNVLLQAQPSRPQGCVAKVADFGLSVRLEPGQSQMHNLYGGTPHYMAPERSRGCLSKRSDIFSLGVCLHEMYCGTPAWRRNPGNGNGRYGAADDSWGHSSVASGGGGPMDGGGGAAAAGYGADVFSFPRSCPPEYSALVLSCLEADPAMRPGASEVVQALQRMIRRYG</sequence>
<evidence type="ECO:0000256" key="2">
    <source>
        <dbReference type="SAM" id="Phobius"/>
    </source>
</evidence>
<dbReference type="SUPFAM" id="SSF56112">
    <property type="entry name" value="Protein kinase-like (PK-like)"/>
    <property type="match status" value="1"/>
</dbReference>
<dbReference type="Pfam" id="PF00069">
    <property type="entry name" value="Pkinase"/>
    <property type="match status" value="1"/>
</dbReference>
<dbReference type="Proteomes" id="UP000650467">
    <property type="component" value="Unassembled WGS sequence"/>
</dbReference>
<feature type="compositionally biased region" description="Basic and acidic residues" evidence="1">
    <location>
        <begin position="735"/>
        <end position="745"/>
    </location>
</feature>